<keyword evidence="7" id="KW-1185">Reference proteome</keyword>
<comment type="catalytic activity">
    <reaction evidence="1">
        <text>Hydrolysis of terminal non-reducing N-acetyl-D-hexosamine residues in N-acetyl-beta-D-hexosaminides.</text>
        <dbReference type="EC" id="3.2.1.52"/>
    </reaction>
</comment>
<organism evidence="6 7">
    <name type="scientific">Phaedon cochleariae</name>
    <name type="common">Mustard beetle</name>
    <dbReference type="NCBI Taxonomy" id="80249"/>
    <lineage>
        <taxon>Eukaryota</taxon>
        <taxon>Metazoa</taxon>
        <taxon>Ecdysozoa</taxon>
        <taxon>Arthropoda</taxon>
        <taxon>Hexapoda</taxon>
        <taxon>Insecta</taxon>
        <taxon>Pterygota</taxon>
        <taxon>Neoptera</taxon>
        <taxon>Endopterygota</taxon>
        <taxon>Coleoptera</taxon>
        <taxon>Polyphaga</taxon>
        <taxon>Cucujiformia</taxon>
        <taxon>Chrysomeloidea</taxon>
        <taxon>Chrysomelidae</taxon>
        <taxon>Chrysomelinae</taxon>
        <taxon>Chrysomelini</taxon>
        <taxon>Phaedon</taxon>
    </lineage>
</organism>
<evidence type="ECO:0000259" key="5">
    <source>
        <dbReference type="Pfam" id="PF00728"/>
    </source>
</evidence>
<proteinExistence type="inferred from homology"/>
<keyword evidence="4" id="KW-0378">Hydrolase</keyword>
<evidence type="ECO:0000256" key="1">
    <source>
        <dbReference type="ARBA" id="ARBA00001231"/>
    </source>
</evidence>
<evidence type="ECO:0000256" key="2">
    <source>
        <dbReference type="ARBA" id="ARBA00006285"/>
    </source>
</evidence>
<dbReference type="OrthoDB" id="47475at2759"/>
<comment type="similarity">
    <text evidence="2">Belongs to the glycosyl hydrolase 20 family.</text>
</comment>
<sequence length="506" mass="57951">MQFQNDMTEMDNLTSGTQRLIHLDLKGAPPRIHFFEKLFPFLKNIGATGILLEWEDTFPYTKELTQIGGLSDSAQATGSPYSLEEARQLLDLAKDSELSVIPLVQTFGHMEFVLKHEQYRGLREAEPYPSSMCPSKSDTLQLVRSMVRQMIAFHPHIQYIHIGGDEIWHMGLCSACQKRIQTSKFGRAGLYLDHMTEVAQFIKDNYPNLKIIVWDDMFRNIDLNILQEYYIGNLVEPMIWHYNSSDTFRLGGNLWEKYSNIFANVWAASAFKGATSSCQLLPVTKYHVSNHEAWLSELGMHAGKIVNFRGIALTGWSRFDHYATLCELLPCGVPSLCFCMKTWISGGYSPNLNDSVAELLGYNDNLFNSDCVVPRPPLPLPQLSFPGWQIFVGFEWLVHLRTKFKNIIDSDQVQTWLNVWQIANDYTNPMQIDSILPVVNEVIKELIPLKDYLQEHLDQVFFKHTVDELIGTLVIPVERKLNQLKADCETQLSLGCRVRGHKRLNI</sequence>
<dbReference type="InterPro" id="IPR038901">
    <property type="entry name" value="HEXDC-like"/>
</dbReference>
<dbReference type="InterPro" id="IPR017853">
    <property type="entry name" value="GH"/>
</dbReference>
<dbReference type="InterPro" id="IPR015883">
    <property type="entry name" value="Glyco_hydro_20_cat"/>
</dbReference>
<dbReference type="EC" id="3.2.1.52" evidence="3"/>
<dbReference type="Proteomes" id="UP001153737">
    <property type="component" value="Chromosome 16"/>
</dbReference>
<gene>
    <name evidence="6" type="ORF">PHAECO_LOCUS5322</name>
</gene>
<dbReference type="Pfam" id="PF00728">
    <property type="entry name" value="Glyco_hydro_20"/>
    <property type="match status" value="1"/>
</dbReference>
<dbReference type="PANTHER" id="PTHR21040">
    <property type="entry name" value="BCDNA.GH04120"/>
    <property type="match status" value="1"/>
</dbReference>
<dbReference type="Gene3D" id="3.20.20.80">
    <property type="entry name" value="Glycosidases"/>
    <property type="match status" value="1"/>
</dbReference>
<dbReference type="SUPFAM" id="SSF51445">
    <property type="entry name" value="(Trans)glycosidases"/>
    <property type="match status" value="1"/>
</dbReference>
<dbReference type="PANTHER" id="PTHR21040:SF8">
    <property type="entry name" value="BCDNA.GH04120"/>
    <property type="match status" value="1"/>
</dbReference>
<dbReference type="AlphaFoldDB" id="A0A9P0DPU0"/>
<evidence type="ECO:0000313" key="6">
    <source>
        <dbReference type="EMBL" id="CAH1154569.1"/>
    </source>
</evidence>
<evidence type="ECO:0000256" key="3">
    <source>
        <dbReference type="ARBA" id="ARBA00012663"/>
    </source>
</evidence>
<evidence type="ECO:0000256" key="4">
    <source>
        <dbReference type="ARBA" id="ARBA00022801"/>
    </source>
</evidence>
<reference evidence="6" key="2">
    <citation type="submission" date="2022-10" db="EMBL/GenBank/DDBJ databases">
        <authorList>
            <consortium name="ENA_rothamsted_submissions"/>
            <consortium name="culmorum"/>
            <person name="King R."/>
        </authorList>
    </citation>
    <scope>NUCLEOTIDE SEQUENCE</scope>
</reference>
<dbReference type="GO" id="GO:0004563">
    <property type="term" value="F:beta-N-acetylhexosaminidase activity"/>
    <property type="evidence" value="ECO:0007669"/>
    <property type="project" value="UniProtKB-EC"/>
</dbReference>
<dbReference type="EMBL" id="OU896722">
    <property type="protein sequence ID" value="CAH1154569.1"/>
    <property type="molecule type" value="Genomic_DNA"/>
</dbReference>
<dbReference type="CDD" id="cd06565">
    <property type="entry name" value="GH20_GcnA-like"/>
    <property type="match status" value="1"/>
</dbReference>
<dbReference type="GO" id="GO:0005975">
    <property type="term" value="P:carbohydrate metabolic process"/>
    <property type="evidence" value="ECO:0007669"/>
    <property type="project" value="InterPro"/>
</dbReference>
<name>A0A9P0DPU0_PHACE</name>
<accession>A0A9P0DPU0</accession>
<evidence type="ECO:0000313" key="7">
    <source>
        <dbReference type="Proteomes" id="UP001153737"/>
    </source>
</evidence>
<feature type="domain" description="Glycoside hydrolase family 20 catalytic" evidence="5">
    <location>
        <begin position="61"/>
        <end position="222"/>
    </location>
</feature>
<protein>
    <recommendedName>
        <fullName evidence="3">beta-N-acetylhexosaminidase</fullName>
        <ecNumber evidence="3">3.2.1.52</ecNumber>
    </recommendedName>
</protein>
<reference evidence="6" key="1">
    <citation type="submission" date="2022-01" db="EMBL/GenBank/DDBJ databases">
        <authorList>
            <person name="King R."/>
        </authorList>
    </citation>
    <scope>NUCLEOTIDE SEQUENCE</scope>
</reference>